<dbReference type="Proteomes" id="UP001221898">
    <property type="component" value="Unassembled WGS sequence"/>
</dbReference>
<evidence type="ECO:0000313" key="3">
    <source>
        <dbReference type="Proteomes" id="UP001221898"/>
    </source>
</evidence>
<reference evidence="2" key="1">
    <citation type="journal article" date="2023" name="Science">
        <title>Genome structures resolve the early diversification of teleost fishes.</title>
        <authorList>
            <person name="Parey E."/>
            <person name="Louis A."/>
            <person name="Montfort J."/>
            <person name="Bouchez O."/>
            <person name="Roques C."/>
            <person name="Iampietro C."/>
            <person name="Lluch J."/>
            <person name="Castinel A."/>
            <person name="Donnadieu C."/>
            <person name="Desvignes T."/>
            <person name="Floi Bucao C."/>
            <person name="Jouanno E."/>
            <person name="Wen M."/>
            <person name="Mejri S."/>
            <person name="Dirks R."/>
            <person name="Jansen H."/>
            <person name="Henkel C."/>
            <person name="Chen W.J."/>
            <person name="Zahm M."/>
            <person name="Cabau C."/>
            <person name="Klopp C."/>
            <person name="Thompson A.W."/>
            <person name="Robinson-Rechavi M."/>
            <person name="Braasch I."/>
            <person name="Lecointre G."/>
            <person name="Bobe J."/>
            <person name="Postlethwait J.H."/>
            <person name="Berthelot C."/>
            <person name="Roest Crollius H."/>
            <person name="Guiguen Y."/>
        </authorList>
    </citation>
    <scope>NUCLEOTIDE SEQUENCE</scope>
    <source>
        <strain evidence="2">NC1722</strain>
    </source>
</reference>
<comment type="caution">
    <text evidence="2">The sequence shown here is derived from an EMBL/GenBank/DDBJ whole genome shotgun (WGS) entry which is preliminary data.</text>
</comment>
<dbReference type="EMBL" id="JAINUG010000039">
    <property type="protein sequence ID" value="KAJ8407294.1"/>
    <property type="molecule type" value="Genomic_DNA"/>
</dbReference>
<sequence>MIQRKESWTAAIPVCIYTDSRNASCARPQCAIRDAVKSDRVREGRNAALRELVFLPGGGQAERPASGEAADRLGGGRPASEGTALDTRDAIAVAPSGKALPRKSVGEDDTVFWCP</sequence>
<keyword evidence="3" id="KW-1185">Reference proteome</keyword>
<accession>A0AAD7WT17</accession>
<evidence type="ECO:0000313" key="2">
    <source>
        <dbReference type="EMBL" id="KAJ8407294.1"/>
    </source>
</evidence>
<name>A0AAD7WT17_9TELE</name>
<protein>
    <submittedName>
        <fullName evidence="2">Uncharacterized protein</fullName>
    </submittedName>
</protein>
<dbReference type="AlphaFoldDB" id="A0AAD7WT17"/>
<proteinExistence type="predicted"/>
<feature type="region of interest" description="Disordered" evidence="1">
    <location>
        <begin position="57"/>
        <end position="88"/>
    </location>
</feature>
<gene>
    <name evidence="2" type="ORF">AAFF_G00278680</name>
</gene>
<organism evidence="2 3">
    <name type="scientific">Aldrovandia affinis</name>
    <dbReference type="NCBI Taxonomy" id="143900"/>
    <lineage>
        <taxon>Eukaryota</taxon>
        <taxon>Metazoa</taxon>
        <taxon>Chordata</taxon>
        <taxon>Craniata</taxon>
        <taxon>Vertebrata</taxon>
        <taxon>Euteleostomi</taxon>
        <taxon>Actinopterygii</taxon>
        <taxon>Neopterygii</taxon>
        <taxon>Teleostei</taxon>
        <taxon>Notacanthiformes</taxon>
        <taxon>Halosauridae</taxon>
        <taxon>Aldrovandia</taxon>
    </lineage>
</organism>
<evidence type="ECO:0000256" key="1">
    <source>
        <dbReference type="SAM" id="MobiDB-lite"/>
    </source>
</evidence>